<dbReference type="PANTHER" id="PTHR13847">
    <property type="entry name" value="SARCOSINE DEHYDROGENASE-RELATED"/>
    <property type="match status" value="1"/>
</dbReference>
<evidence type="ECO:0000256" key="2">
    <source>
        <dbReference type="ARBA" id="ARBA00009410"/>
    </source>
</evidence>
<dbReference type="PANTHER" id="PTHR13847:SF280">
    <property type="entry name" value="D-AMINO ACID DEHYDROGENASE"/>
    <property type="match status" value="1"/>
</dbReference>
<evidence type="ECO:0000256" key="4">
    <source>
        <dbReference type="ARBA" id="ARBA00022827"/>
    </source>
</evidence>
<evidence type="ECO:0000256" key="6">
    <source>
        <dbReference type="ARBA" id="ARBA00047884"/>
    </source>
</evidence>
<protein>
    <recommendedName>
        <fullName evidence="7">D-amino acid dehydrogenase</fullName>
        <ecNumber evidence="7">1.4.99.-</ecNumber>
    </recommendedName>
</protein>
<dbReference type="GO" id="GO:0005737">
    <property type="term" value="C:cytoplasm"/>
    <property type="evidence" value="ECO:0007669"/>
    <property type="project" value="TreeGrafter"/>
</dbReference>
<evidence type="ECO:0000256" key="1">
    <source>
        <dbReference type="ARBA" id="ARBA00001974"/>
    </source>
</evidence>
<comment type="function">
    <text evidence="7">Oxidative deamination of D-amino acids.</text>
</comment>
<dbReference type="EC" id="1.4.99.-" evidence="7"/>
<evidence type="ECO:0000313" key="10">
    <source>
        <dbReference type="Proteomes" id="UP000031166"/>
    </source>
</evidence>
<evidence type="ECO:0000256" key="3">
    <source>
        <dbReference type="ARBA" id="ARBA00022630"/>
    </source>
</evidence>
<proteinExistence type="inferred from homology"/>
<dbReference type="GO" id="GO:0055130">
    <property type="term" value="P:D-alanine catabolic process"/>
    <property type="evidence" value="ECO:0007669"/>
    <property type="project" value="TreeGrafter"/>
</dbReference>
<dbReference type="GO" id="GO:0008718">
    <property type="term" value="F:D-amino-acid dehydrogenase activity"/>
    <property type="evidence" value="ECO:0007669"/>
    <property type="project" value="UniProtKB-UniRule"/>
</dbReference>
<gene>
    <name evidence="7" type="primary">dadA</name>
    <name evidence="9" type="ORF">RM53_09985</name>
</gene>
<comment type="similarity">
    <text evidence="2 7">Belongs to the DadA oxidoreductase family.</text>
</comment>
<dbReference type="RefSeq" id="WP_039246400.1">
    <property type="nucleotide sequence ID" value="NZ_JWSY01000017.1"/>
</dbReference>
<comment type="cofactor">
    <cofactor evidence="1 7">
        <name>FAD</name>
        <dbReference type="ChEBI" id="CHEBI:57692"/>
    </cofactor>
</comment>
<reference evidence="9 10" key="1">
    <citation type="submission" date="2014-12" db="EMBL/GenBank/DDBJ databases">
        <title>Genome sequencing of Brevundimonas nasdae TPW30.</title>
        <authorList>
            <person name="Tan P.W."/>
            <person name="Chan K.-G."/>
        </authorList>
    </citation>
    <scope>NUCLEOTIDE SEQUENCE [LARGE SCALE GENOMIC DNA]</scope>
    <source>
        <strain evidence="9 10">TPW30</strain>
    </source>
</reference>
<dbReference type="Gene3D" id="3.30.9.10">
    <property type="entry name" value="D-Amino Acid Oxidase, subunit A, domain 2"/>
    <property type="match status" value="1"/>
</dbReference>
<keyword evidence="3 7" id="KW-0285">Flavoprotein</keyword>
<dbReference type="InterPro" id="IPR023080">
    <property type="entry name" value="DadA"/>
</dbReference>
<comment type="caution">
    <text evidence="9">The sequence shown here is derived from an EMBL/GenBank/DDBJ whole genome shotgun (WGS) entry which is preliminary data.</text>
</comment>
<comment type="catalytic activity">
    <reaction evidence="6 7">
        <text>a D-alpha-amino acid + A + H2O = a 2-oxocarboxylate + AH2 + NH4(+)</text>
        <dbReference type="Rhea" id="RHEA:18125"/>
        <dbReference type="ChEBI" id="CHEBI:13193"/>
        <dbReference type="ChEBI" id="CHEBI:15377"/>
        <dbReference type="ChEBI" id="CHEBI:17499"/>
        <dbReference type="ChEBI" id="CHEBI:28938"/>
        <dbReference type="ChEBI" id="CHEBI:35179"/>
        <dbReference type="ChEBI" id="CHEBI:59871"/>
    </reaction>
</comment>
<feature type="domain" description="FAD dependent oxidoreductase" evidence="8">
    <location>
        <begin position="2"/>
        <end position="398"/>
    </location>
</feature>
<dbReference type="InterPro" id="IPR036188">
    <property type="entry name" value="FAD/NAD-bd_sf"/>
</dbReference>
<keyword evidence="4 7" id="KW-0274">FAD</keyword>
<accession>A0A0B4CL01</accession>
<dbReference type="SUPFAM" id="SSF51905">
    <property type="entry name" value="FAD/NAD(P)-binding domain"/>
    <property type="match status" value="1"/>
</dbReference>
<dbReference type="HAMAP" id="MF_01202">
    <property type="entry name" value="DadA"/>
    <property type="match status" value="1"/>
</dbReference>
<sequence length="428" mass="45823">MRILVLGSGVIGVTTAWYLSQAGHEVTVVDRQAGPALETSFANAAQISPGYSAPWAAPSIPVKAMKWLLMRHAPLIVRPRLDMAMVRWTVAMLRNCTHDRYALNKSRMVRLAEYSRDQIDLLRRETGITYDGRQQGTLQLFRTEKQLADVHKDVDVLKAAGVPCEVLDRAGCIAAEPGLAVSDVDFVGGLRLPHDETGDCFLFTNALAKLAAERGVVFHTGTDIQSITMTDGRATGALTSKGAMTADLVILALGSYSPMMAKPLGLDLPVYPVKGYSITAKIVNEDRAPVSTVMDESYKVAITRLGDRIRVGGMAELSGYNNTLPAVRRETLAHSVGSLFPGGGDLAGASYWSGLRPMTPDGTPVIGATKVPGLYLNTGHGTLGWTMACGSARVLADMVDGKAPEIETRDLSLNRYGAWAGAFAPGYS</sequence>
<dbReference type="GO" id="GO:0005886">
    <property type="term" value="C:plasma membrane"/>
    <property type="evidence" value="ECO:0007669"/>
    <property type="project" value="TreeGrafter"/>
</dbReference>
<keyword evidence="5 7" id="KW-0560">Oxidoreductase</keyword>
<dbReference type="STRING" id="172043.RM53_09985"/>
<dbReference type="NCBIfam" id="NF001933">
    <property type="entry name" value="PRK00711.1"/>
    <property type="match status" value="1"/>
</dbReference>
<dbReference type="FunFam" id="3.50.50.60:FF:000020">
    <property type="entry name" value="D-amino acid dehydrogenase"/>
    <property type="match status" value="1"/>
</dbReference>
<dbReference type="SUPFAM" id="SSF54373">
    <property type="entry name" value="FAD-linked reductases, C-terminal domain"/>
    <property type="match status" value="1"/>
</dbReference>
<name>A0A0B4CL01_9CAUL</name>
<dbReference type="Pfam" id="PF01266">
    <property type="entry name" value="DAO"/>
    <property type="match status" value="1"/>
</dbReference>
<evidence type="ECO:0000313" key="9">
    <source>
        <dbReference type="EMBL" id="KIC57152.1"/>
    </source>
</evidence>
<dbReference type="Proteomes" id="UP000031166">
    <property type="component" value="Unassembled WGS sequence"/>
</dbReference>
<feature type="binding site" evidence="7">
    <location>
        <begin position="3"/>
        <end position="17"/>
    </location>
    <ligand>
        <name>FAD</name>
        <dbReference type="ChEBI" id="CHEBI:57692"/>
    </ligand>
</feature>
<dbReference type="InterPro" id="IPR006076">
    <property type="entry name" value="FAD-dep_OxRdtase"/>
</dbReference>
<dbReference type="AlphaFoldDB" id="A0A0B4CL01"/>
<dbReference type="EMBL" id="JWSY01000017">
    <property type="protein sequence ID" value="KIC57152.1"/>
    <property type="molecule type" value="Genomic_DNA"/>
</dbReference>
<evidence type="ECO:0000256" key="5">
    <source>
        <dbReference type="ARBA" id="ARBA00023002"/>
    </source>
</evidence>
<evidence type="ECO:0000259" key="8">
    <source>
        <dbReference type="Pfam" id="PF01266"/>
    </source>
</evidence>
<dbReference type="Gene3D" id="3.50.50.60">
    <property type="entry name" value="FAD/NAD(P)-binding domain"/>
    <property type="match status" value="2"/>
</dbReference>
<organism evidence="9 10">
    <name type="scientific">Brevundimonas nasdae</name>
    <dbReference type="NCBI Taxonomy" id="172043"/>
    <lineage>
        <taxon>Bacteria</taxon>
        <taxon>Pseudomonadati</taxon>
        <taxon>Pseudomonadota</taxon>
        <taxon>Alphaproteobacteria</taxon>
        <taxon>Caulobacterales</taxon>
        <taxon>Caulobacteraceae</taxon>
        <taxon>Brevundimonas</taxon>
    </lineage>
</organism>
<evidence type="ECO:0000256" key="7">
    <source>
        <dbReference type="HAMAP-Rule" id="MF_01202"/>
    </source>
</evidence>